<keyword evidence="1" id="KW-0712">Selenocysteine</keyword>
<evidence type="ECO:0000313" key="3">
    <source>
        <dbReference type="EMBL" id="MBC6012309.1"/>
    </source>
</evidence>
<dbReference type="InterPro" id="IPR010187">
    <property type="entry name" value="Various_sel_PB"/>
</dbReference>
<organism evidence="3 4">
    <name type="scientific">Holdemanella hominis</name>
    <dbReference type="NCBI Taxonomy" id="2764327"/>
    <lineage>
        <taxon>Bacteria</taxon>
        <taxon>Bacillati</taxon>
        <taxon>Bacillota</taxon>
        <taxon>Erysipelotrichia</taxon>
        <taxon>Erysipelotrichales</taxon>
        <taxon>Erysipelotrichaceae</taxon>
        <taxon>Holdemanella</taxon>
    </lineage>
</organism>
<protein>
    <submittedName>
        <fullName evidence="3">Glycine/betaine/sarcosine/D-proline reductase family selenoprotein B</fullName>
    </submittedName>
</protein>
<dbReference type="InterPro" id="IPR048083">
    <property type="entry name" value="GrdB-like"/>
</dbReference>
<evidence type="ECO:0000256" key="2">
    <source>
        <dbReference type="ARBA" id="ARBA00023002"/>
    </source>
</evidence>
<comment type="caution">
    <text evidence="3">The sequence shown here is derived from an EMBL/GenBank/DDBJ whole genome shotgun (WGS) entry which is preliminary data.</text>
</comment>
<name>A0ABR7KID9_9FIRM</name>
<reference evidence="3 4" key="1">
    <citation type="submission" date="2020-08" db="EMBL/GenBank/DDBJ databases">
        <authorList>
            <person name="Liu C."/>
            <person name="Sun Q."/>
        </authorList>
    </citation>
    <scope>NUCLEOTIDE SEQUENCE [LARGE SCALE GENOMIC DNA]</scope>
    <source>
        <strain evidence="3 4">L34</strain>
    </source>
</reference>
<dbReference type="Pfam" id="PF07355">
    <property type="entry name" value="GRDB"/>
    <property type="match status" value="1"/>
</dbReference>
<accession>A0ABR7KID9</accession>
<gene>
    <name evidence="3" type="ORF">H8911_06070</name>
</gene>
<dbReference type="NCBIfam" id="NF041545">
    <property type="entry name" value="GrdB_like_no_Se"/>
    <property type="match status" value="1"/>
</dbReference>
<dbReference type="RefSeq" id="WP_186999025.1">
    <property type="nucleotide sequence ID" value="NZ_JACRWH010000019.1"/>
</dbReference>
<dbReference type="EMBL" id="JACRWH010000019">
    <property type="protein sequence ID" value="MBC6012309.1"/>
    <property type="molecule type" value="Genomic_DNA"/>
</dbReference>
<proteinExistence type="predicted"/>
<sequence>MKVMMIFDQTQAGLGGKESPDLPMGGKAMGIGSCEMFTRFLDQQGGKVIATLYCGDGTFLAEPELNAKKFAAMAKKFNPDVVICGPCFNYANYGIMAAKSAEAISELTNIPAFAIMSQECEKAIETYKDKVTILKMPKKGGIGLNESLSAMCEYAKMLVDKKDTAEFLEKHAY</sequence>
<dbReference type="Proteomes" id="UP000649075">
    <property type="component" value="Unassembled WGS sequence"/>
</dbReference>
<evidence type="ECO:0000313" key="4">
    <source>
        <dbReference type="Proteomes" id="UP000649075"/>
    </source>
</evidence>
<evidence type="ECO:0000256" key="1">
    <source>
        <dbReference type="ARBA" id="ARBA00022933"/>
    </source>
</evidence>
<keyword evidence="2" id="KW-0560">Oxidoreductase</keyword>
<keyword evidence="4" id="KW-1185">Reference proteome</keyword>